<reference evidence="1" key="1">
    <citation type="journal article" date="2020" name="Nature">
        <title>Giant virus diversity and host interactions through global metagenomics.</title>
        <authorList>
            <person name="Schulz F."/>
            <person name="Roux S."/>
            <person name="Paez-Espino D."/>
            <person name="Jungbluth S."/>
            <person name="Walsh D.A."/>
            <person name="Denef V.J."/>
            <person name="McMahon K.D."/>
            <person name="Konstantinidis K.T."/>
            <person name="Eloe-Fadrosh E.A."/>
            <person name="Kyrpides N.C."/>
            <person name="Woyke T."/>
        </authorList>
    </citation>
    <scope>NUCLEOTIDE SEQUENCE</scope>
    <source>
        <strain evidence="1">GVMAG-M-3300023174-102</strain>
    </source>
</reference>
<proteinExistence type="predicted"/>
<protein>
    <recommendedName>
        <fullName evidence="2">NET domain-containing protein</fullName>
    </recommendedName>
</protein>
<accession>A0A6C0D036</accession>
<dbReference type="AlphaFoldDB" id="A0A6C0D036"/>
<dbReference type="EMBL" id="MN739513">
    <property type="protein sequence ID" value="QHT09590.1"/>
    <property type="molecule type" value="Genomic_DNA"/>
</dbReference>
<name>A0A6C0D036_9ZZZZ</name>
<organism evidence="1">
    <name type="scientific">viral metagenome</name>
    <dbReference type="NCBI Taxonomy" id="1070528"/>
    <lineage>
        <taxon>unclassified sequences</taxon>
        <taxon>metagenomes</taxon>
        <taxon>organismal metagenomes</taxon>
    </lineage>
</organism>
<sequence>MNFPLYTSLLNNLPKKELTIKQKKEFIDKTTTIDNSGAELIYALIISYYNDNKEIQNKDETNKDKDIESKNFLPYEATSNHNIIEFDFEKFPSPLKQLLYKFINIHLKSTEEDKNRE</sequence>
<evidence type="ECO:0000313" key="1">
    <source>
        <dbReference type="EMBL" id="QHT09590.1"/>
    </source>
</evidence>
<evidence type="ECO:0008006" key="2">
    <source>
        <dbReference type="Google" id="ProtNLM"/>
    </source>
</evidence>